<keyword evidence="1" id="KW-0812">Transmembrane</keyword>
<dbReference type="KEGG" id="abi:Aboo_1480"/>
<dbReference type="HOGENOM" id="CLU_1754581_0_0_2"/>
<evidence type="ECO:0000313" key="3">
    <source>
        <dbReference type="Proteomes" id="UP000001400"/>
    </source>
</evidence>
<sequence length="148" mass="17735">MKLKPILNATGRFFLIILLPILFVKYFNEYFSYLGVSLREYGIPIIITGLIYISFRFLEEYYENPKYKMIFGGIALGMIIFWTYYLLNRGVFSVNVEGIRVTIYYYPLLVILIIFMLLRYPEIFMKYYSELQKYDRKKKQQSSAPESL</sequence>
<feature type="transmembrane region" description="Helical" evidence="1">
    <location>
        <begin position="41"/>
        <end position="58"/>
    </location>
</feature>
<dbReference type="RefSeq" id="WP_012997437.1">
    <property type="nucleotide sequence ID" value="NC_013926.1"/>
</dbReference>
<feature type="transmembrane region" description="Helical" evidence="1">
    <location>
        <begin position="99"/>
        <end position="118"/>
    </location>
</feature>
<dbReference type="EMBL" id="CP001941">
    <property type="protein sequence ID" value="ADD09286.1"/>
    <property type="molecule type" value="Genomic_DNA"/>
</dbReference>
<dbReference type="OrthoDB" id="368910at2157"/>
<keyword evidence="1" id="KW-1133">Transmembrane helix</keyword>
<evidence type="ECO:0000256" key="1">
    <source>
        <dbReference type="SAM" id="Phobius"/>
    </source>
</evidence>
<name>D3TB07_ACIB4</name>
<gene>
    <name evidence="2" type="ordered locus">Aboo_1480</name>
</gene>
<organism evidence="2 3">
    <name type="scientific">Aciduliprofundum boonei (strain DSM 19572 / T469)</name>
    <dbReference type="NCBI Taxonomy" id="439481"/>
    <lineage>
        <taxon>Archaea</taxon>
        <taxon>Methanobacteriati</taxon>
        <taxon>Thermoplasmatota</taxon>
        <taxon>DHVE2 group</taxon>
        <taxon>Candidatus Aciduliprofundum</taxon>
    </lineage>
</organism>
<dbReference type="GeneID" id="8828448"/>
<dbReference type="Proteomes" id="UP000001400">
    <property type="component" value="Chromosome"/>
</dbReference>
<accession>D3TB07</accession>
<evidence type="ECO:0000313" key="2">
    <source>
        <dbReference type="EMBL" id="ADD09286.1"/>
    </source>
</evidence>
<feature type="transmembrane region" description="Helical" evidence="1">
    <location>
        <begin position="70"/>
        <end position="87"/>
    </location>
</feature>
<proteinExistence type="predicted"/>
<keyword evidence="3" id="KW-1185">Reference proteome</keyword>
<keyword evidence="1" id="KW-0472">Membrane</keyword>
<reference evidence="2" key="1">
    <citation type="submission" date="2010-02" db="EMBL/GenBank/DDBJ databases">
        <title>Complete sequence of Aciduliprofundum boonei T469.</title>
        <authorList>
            <consortium name="US DOE Joint Genome Institute"/>
            <person name="Lucas S."/>
            <person name="Copeland A."/>
            <person name="Lapidus A."/>
            <person name="Cheng J.-F."/>
            <person name="Bruce D."/>
            <person name="Goodwin L."/>
            <person name="Pitluck S."/>
            <person name="Saunders E."/>
            <person name="Detter J.C."/>
            <person name="Han C."/>
            <person name="Tapia R."/>
            <person name="Land M."/>
            <person name="Hauser L."/>
            <person name="Kyrpides N."/>
            <person name="Mikhailova N."/>
            <person name="Flores G."/>
            <person name="Reysenbach A.-L."/>
            <person name="Woyke T."/>
        </authorList>
    </citation>
    <scope>NUCLEOTIDE SEQUENCE</scope>
    <source>
        <strain evidence="2">T469</strain>
    </source>
</reference>
<feature type="transmembrane region" description="Helical" evidence="1">
    <location>
        <begin position="12"/>
        <end position="29"/>
    </location>
</feature>
<dbReference type="AlphaFoldDB" id="D3TB07"/>
<protein>
    <submittedName>
        <fullName evidence="2">Uncharacterized protein</fullName>
    </submittedName>
</protein>